<dbReference type="STRING" id="1041930.Mtc_0584"/>
<dbReference type="eggNOG" id="arCOG03902">
    <property type="taxonomic scope" value="Archaea"/>
</dbReference>
<dbReference type="HOGENOM" id="CLU_2875058_0_0_2"/>
<sequence>MGKRLLYLVGCSLDCTSIEDFLCHKAMSPDVALKPGWIPVEGMIVKCNVLLVLSARIALKTCS</sequence>
<evidence type="ECO:0000313" key="1">
    <source>
        <dbReference type="EMBL" id="AFC99349.1"/>
    </source>
</evidence>
<dbReference type="Proteomes" id="UP000005233">
    <property type="component" value="Chromosome"/>
</dbReference>
<dbReference type="AlphaFoldDB" id="H8I5N0"/>
<accession>H8I5N0</accession>
<protein>
    <submittedName>
        <fullName evidence="1">Uncharacterized protein</fullName>
    </submittedName>
</protein>
<reference evidence="1 2" key="1">
    <citation type="journal article" date="2012" name="J. Bacteriol.">
        <title>Complete genome sequence of a thermophilic methanogen, Methanocella conradii HZ254, isolated from Chinese rice field soil.</title>
        <authorList>
            <person name="Lu Z."/>
            <person name="Lu Y."/>
        </authorList>
    </citation>
    <scope>NUCLEOTIDE SEQUENCE [LARGE SCALE GENOMIC DNA]</scope>
    <source>
        <strain evidence="2">DSM 24694 / JCM 17849 / CGMCC 1.5162 / HZ254</strain>
    </source>
</reference>
<gene>
    <name evidence="1" type="ordered locus">Mtc_0584</name>
</gene>
<name>H8I5N0_METCZ</name>
<proteinExistence type="predicted"/>
<dbReference type="KEGG" id="mez:Mtc_0584"/>
<organism evidence="1 2">
    <name type="scientific">Methanocella conradii (strain DSM 24694 / JCM 17849 / CGMCC 1.5162 / HZ254)</name>
    <dbReference type="NCBI Taxonomy" id="1041930"/>
    <lineage>
        <taxon>Archaea</taxon>
        <taxon>Methanobacteriati</taxon>
        <taxon>Methanobacteriota</taxon>
        <taxon>Stenosarchaea group</taxon>
        <taxon>Methanomicrobia</taxon>
        <taxon>Methanocellales</taxon>
        <taxon>Methanocellaceae</taxon>
        <taxon>Methanocella</taxon>
    </lineage>
</organism>
<keyword evidence="2" id="KW-1185">Reference proteome</keyword>
<evidence type="ECO:0000313" key="2">
    <source>
        <dbReference type="Proteomes" id="UP000005233"/>
    </source>
</evidence>
<dbReference type="EMBL" id="CP003243">
    <property type="protein sequence ID" value="AFC99349.1"/>
    <property type="molecule type" value="Genomic_DNA"/>
</dbReference>